<protein>
    <submittedName>
        <fullName evidence="6">Metal-binding protein ZinT</fullName>
    </submittedName>
</protein>
<dbReference type="Pfam" id="PF09223">
    <property type="entry name" value="ZinT"/>
    <property type="match status" value="1"/>
</dbReference>
<feature type="chain" id="PRO_5007288659" evidence="4">
    <location>
        <begin position="26"/>
        <end position="225"/>
    </location>
</feature>
<keyword evidence="7" id="KW-1185">Reference proteome</keyword>
<dbReference type="InterPro" id="IPR012674">
    <property type="entry name" value="Calycin"/>
</dbReference>
<name>A0A132BXD1_9RHOB</name>
<reference evidence="6 7" key="1">
    <citation type="submission" date="2015-12" db="EMBL/GenBank/DDBJ databases">
        <title>Genome sequence of the marine Rhodobacteraceae strain O3.65, Candidatus Tritonibacter horizontis.</title>
        <authorList>
            <person name="Poehlein A."/>
            <person name="Giebel H.A."/>
            <person name="Voget S."/>
            <person name="Brinkhoff T."/>
        </authorList>
    </citation>
    <scope>NUCLEOTIDE SEQUENCE [LARGE SCALE GENOMIC DNA]</scope>
    <source>
        <strain evidence="6 7">O3.65</strain>
    </source>
</reference>
<evidence type="ECO:0000256" key="1">
    <source>
        <dbReference type="ARBA" id="ARBA00022729"/>
    </source>
</evidence>
<comment type="caution">
    <text evidence="6">The sequence shown here is derived from an EMBL/GenBank/DDBJ whole genome shotgun (WGS) entry which is preliminary data.</text>
</comment>
<accession>A0A132BXD1</accession>
<dbReference type="RefSeq" id="WP_068244773.1">
    <property type="nucleotide sequence ID" value="NZ_LPUY01000075.1"/>
</dbReference>
<evidence type="ECO:0000313" key="7">
    <source>
        <dbReference type="Proteomes" id="UP000068382"/>
    </source>
</evidence>
<feature type="signal peptide" evidence="4">
    <location>
        <begin position="1"/>
        <end position="25"/>
    </location>
</feature>
<evidence type="ECO:0000259" key="5">
    <source>
        <dbReference type="Pfam" id="PF09223"/>
    </source>
</evidence>
<keyword evidence="2" id="KW-0862">Zinc</keyword>
<evidence type="ECO:0000256" key="4">
    <source>
        <dbReference type="SAM" id="SignalP"/>
    </source>
</evidence>
<evidence type="ECO:0000313" key="6">
    <source>
        <dbReference type="EMBL" id="KUP92477.1"/>
    </source>
</evidence>
<evidence type="ECO:0000256" key="2">
    <source>
        <dbReference type="ARBA" id="ARBA00022833"/>
    </source>
</evidence>
<dbReference type="OrthoDB" id="9810636at2"/>
<proteinExistence type="predicted"/>
<dbReference type="PATRIC" id="fig|1768241.3.peg.2909"/>
<feature type="region of interest" description="Disordered" evidence="3">
    <location>
        <begin position="29"/>
        <end position="49"/>
    </location>
</feature>
<organism evidence="6 7">
    <name type="scientific">Tritonibacter horizontis</name>
    <dbReference type="NCBI Taxonomy" id="1768241"/>
    <lineage>
        <taxon>Bacteria</taxon>
        <taxon>Pseudomonadati</taxon>
        <taxon>Pseudomonadota</taxon>
        <taxon>Alphaproteobacteria</taxon>
        <taxon>Rhodobacterales</taxon>
        <taxon>Paracoccaceae</taxon>
        <taxon>Tritonibacter</taxon>
    </lineage>
</organism>
<dbReference type="SUPFAM" id="SSF50814">
    <property type="entry name" value="Lipocalins"/>
    <property type="match status" value="1"/>
</dbReference>
<dbReference type="InterPro" id="IPR015304">
    <property type="entry name" value="ZinT_dom"/>
</dbReference>
<dbReference type="Proteomes" id="UP000068382">
    <property type="component" value="Unassembled WGS sequence"/>
</dbReference>
<sequence length="225" mass="24990">MTPLHRTLLVLLTSTALGLATPLLAASGDDHKHDGAHDHAETETKAHDDQIQKGYFDDSQIQHRTLSDWAGDWQSVYPYLADGTLDPVMAKKAENGDKSAEEYRAYYETGYATDVDAIRIDGDQLTFVANGAETTATYAPDGYEVLTYKKGNRGVRYIYRKTAGDAQAPGFIQFSDHRIAPETVGHYHLYWGDDRAEVLKELSNWPTYFPAGLSGADILHEQLAH</sequence>
<dbReference type="Gene3D" id="2.40.128.20">
    <property type="match status" value="1"/>
</dbReference>
<gene>
    <name evidence="6" type="primary">zinT</name>
    <name evidence="6" type="ORF">TRIHO_27820</name>
</gene>
<dbReference type="AlphaFoldDB" id="A0A132BXD1"/>
<keyword evidence="1 4" id="KW-0732">Signal</keyword>
<evidence type="ECO:0000256" key="3">
    <source>
        <dbReference type="SAM" id="MobiDB-lite"/>
    </source>
</evidence>
<feature type="domain" description="ZinT" evidence="5">
    <location>
        <begin position="48"/>
        <end position="225"/>
    </location>
</feature>
<dbReference type="GO" id="GO:0008270">
    <property type="term" value="F:zinc ion binding"/>
    <property type="evidence" value="ECO:0007669"/>
    <property type="project" value="InterPro"/>
</dbReference>
<dbReference type="EMBL" id="LPUY01000075">
    <property type="protein sequence ID" value="KUP92477.1"/>
    <property type="molecule type" value="Genomic_DNA"/>
</dbReference>